<feature type="compositionally biased region" description="Polar residues" evidence="6">
    <location>
        <begin position="1427"/>
        <end position="1443"/>
    </location>
</feature>
<feature type="compositionally biased region" description="Basic and acidic residues" evidence="6">
    <location>
        <begin position="882"/>
        <end position="896"/>
    </location>
</feature>
<feature type="transmembrane region" description="Helical" evidence="7">
    <location>
        <begin position="1108"/>
        <end position="1134"/>
    </location>
</feature>
<evidence type="ECO:0000259" key="9">
    <source>
        <dbReference type="PROSITE" id="PS50835"/>
    </source>
</evidence>
<evidence type="ECO:0000256" key="8">
    <source>
        <dbReference type="SAM" id="SignalP"/>
    </source>
</evidence>
<evidence type="ECO:0000313" key="10">
    <source>
        <dbReference type="EnsemblMetazoa" id="AALFPA23_000554.P356"/>
    </source>
</evidence>
<dbReference type="CDD" id="cd00096">
    <property type="entry name" value="Ig"/>
    <property type="match status" value="1"/>
</dbReference>
<sequence length="1462" mass="159263">MWKRGFRDLTTLSCATLLVTMMLMLLHLATESRAQIDWAEDDDDPVSTTTVEAVLGRTTSLPCDITPDEANDRVYMVLWFRESAGKPLYSYDVRGRQYAKALYWSDGAAFGPRAYFVTVSKPAALTVENIQLDDEGVYRCRVDFQNSPTRNHRINLTVTVPPHQILVYDASGRDVAGAIGPLQEDENLILTCEVRGGRPEPTVTWLNGDEVMQTGGGVSMGRHVTVNRLEIHKITRAALNNTYKCQASNTILVPPAERSVRVEMLLKPVSTSLSFKPKQLIADQEYSLSCDVEGSVPDTEIRWMQNNRVFSKGYNKTLTNNSVVTSVLTFRPKPEDDGTILKCEGSNPRLQSFVLEDSVIMNVMYPPQVTLKLGSTLNAEDIKEGDDVYFECHIKANPREHRITWSHDGLPVTQNVTSGVIISTRSLVLQRVGRYHSGMYACSAANDRGETQSEPTELKIHFAPVCASSSIMIVGASLDERVPVPCHVVSNPRDVSFDWNFSNSGERFEVTSGQFNLLQDFHSSIGDSDEFGESPSMYGGSEENLETIYELLYTPKSERDYGTLACWGKNSIGKQLEPCLFQVVPAAKPAPLRNCTLRPYSTLLAAPHGTTSNSSAASASSSSSSTSFYYGSPGSSSDLETAAAASVLSSSNGVPTIGQHYRESNYISTQFVKDRNVSNERTNITKFNQKSTFHGSTDGGDTVLRRREQIKQKNTTHGYDRMSNKMGMSGSHGRISAPSHHRVGLTSDETDEDDEGDERGEPRVAAQISSALAATSASGEVTGSAATSGSSSFSPSTGSFSSSDSFSASSFSSASTTSDEENKRKTISDNERTSSMNLFNTVTLVEESFQSNSYSTVGAGNRFQAARTTPDANHRLAKREKRFNENLENEINKTHFDDDDEIFNSTTSGNQDDDDGSIRTIQPGSSSISSSSSSISSSAGPSERNNYHSTARELPIAAKLRSDNIRYNQYHSLETGGSARHTGAVGYNPGTGVHPFNHYIESVESSAPTTMELECVAGYDGGLPQHFFLEAYDSRTRKLRLNITSALSDVPLFRIDLSELIPSDSYTPTLHLIAYSVNQKGRSEPTILEDIAINEAEKRTDGSDGFSILPLAALLTGALFTIGIAVLLVVVLAIRRKRDGHGTGLCDGKEKHMAGMDITVTTPLEMGMGQQKYVVAYTLKQGVEKQPDILNAQKTQGSASIQSIKDIQKMGSPVGIRPDALCSTGTTAGGGSIGTKQSTIYATQTYDQKSTPSSRQSTLKRNDTSNTYSLLQQQQQPHHLQSKPPPATTTGLPQYSASYASGESGLLDYDKPYGYSTLQYNHNPPPLVDPYSYKSSTTDPTDPLDYDKNLDYRLLNISNEIKNSSTTNHIEYRNNSHNSSNNLQAGVSGNSACSNRPHTGSTGGSGGNPEYRYSGSEFATDLMDFSNVPSPSSSTNIGATLSKNRNRQHIITDTLPGPESCV</sequence>
<evidence type="ECO:0000256" key="1">
    <source>
        <dbReference type="ARBA" id="ARBA00004167"/>
    </source>
</evidence>
<evidence type="ECO:0000256" key="6">
    <source>
        <dbReference type="SAM" id="MobiDB-lite"/>
    </source>
</evidence>
<dbReference type="InterPro" id="IPR003598">
    <property type="entry name" value="Ig_sub2"/>
</dbReference>
<feature type="chain" id="PRO_5045023458" description="Ig-like domain-containing protein" evidence="8">
    <location>
        <begin position="35"/>
        <end position="1462"/>
    </location>
</feature>
<dbReference type="RefSeq" id="XP_062702018.1">
    <property type="nucleotide sequence ID" value="XM_062846034.1"/>
</dbReference>
<feature type="compositionally biased region" description="Low complexity" evidence="6">
    <location>
        <begin position="925"/>
        <end position="938"/>
    </location>
</feature>
<dbReference type="Proteomes" id="UP000069940">
    <property type="component" value="Unassembled WGS sequence"/>
</dbReference>
<feature type="domain" description="Ig-like" evidence="9">
    <location>
        <begin position="268"/>
        <end position="360"/>
    </location>
</feature>
<feature type="region of interest" description="Disordered" evidence="6">
    <location>
        <begin position="882"/>
        <end position="947"/>
    </location>
</feature>
<evidence type="ECO:0000256" key="3">
    <source>
        <dbReference type="ARBA" id="ARBA00022989"/>
    </source>
</evidence>
<feature type="region of interest" description="Disordered" evidence="6">
    <location>
        <begin position="1270"/>
        <end position="1296"/>
    </location>
</feature>
<feature type="compositionally biased region" description="Low complexity" evidence="6">
    <location>
        <begin position="773"/>
        <end position="817"/>
    </location>
</feature>
<comment type="subcellular location">
    <subcellularLocation>
        <location evidence="1">Membrane</location>
        <topology evidence="1">Single-pass membrane protein</topology>
    </subcellularLocation>
</comment>
<feature type="domain" description="Ig-like" evidence="9">
    <location>
        <begin position="45"/>
        <end position="157"/>
    </location>
</feature>
<feature type="signal peptide" evidence="8">
    <location>
        <begin position="1"/>
        <end position="34"/>
    </location>
</feature>
<dbReference type="EnsemblMetazoa" id="AALFPA23_000554.R361">
    <property type="protein sequence ID" value="AALFPA23_000554.P361"/>
    <property type="gene ID" value="AALFPA23_000554"/>
</dbReference>
<keyword evidence="11" id="KW-1185">Reference proteome</keyword>
<dbReference type="GeneID" id="115257156"/>
<dbReference type="InterPro" id="IPR013106">
    <property type="entry name" value="Ig_V-set"/>
</dbReference>
<reference evidence="11" key="1">
    <citation type="journal article" date="2015" name="Proc. Natl. Acad. Sci. U.S.A.">
        <title>Genome sequence of the Asian Tiger mosquito, Aedes albopictus, reveals insights into its biology, genetics, and evolution.</title>
        <authorList>
            <person name="Chen X.G."/>
            <person name="Jiang X."/>
            <person name="Gu J."/>
            <person name="Xu M."/>
            <person name="Wu Y."/>
            <person name="Deng Y."/>
            <person name="Zhang C."/>
            <person name="Bonizzoni M."/>
            <person name="Dermauw W."/>
            <person name="Vontas J."/>
            <person name="Armbruster P."/>
            <person name="Huang X."/>
            <person name="Yang Y."/>
            <person name="Zhang H."/>
            <person name="He W."/>
            <person name="Peng H."/>
            <person name="Liu Y."/>
            <person name="Wu K."/>
            <person name="Chen J."/>
            <person name="Lirakis M."/>
            <person name="Topalis P."/>
            <person name="Van Leeuwen T."/>
            <person name="Hall A.B."/>
            <person name="Jiang X."/>
            <person name="Thorpe C."/>
            <person name="Mueller R.L."/>
            <person name="Sun C."/>
            <person name="Waterhouse R.M."/>
            <person name="Yan G."/>
            <person name="Tu Z.J."/>
            <person name="Fang X."/>
            <person name="James A.A."/>
        </authorList>
    </citation>
    <scope>NUCLEOTIDE SEQUENCE [LARGE SCALE GENOMIC DNA]</scope>
    <source>
        <strain evidence="11">Foshan</strain>
    </source>
</reference>
<keyword evidence="5" id="KW-1015">Disulfide bond</keyword>
<feature type="region of interest" description="Disordered" evidence="6">
    <location>
        <begin position="1326"/>
        <end position="1345"/>
    </location>
</feature>
<feature type="region of interest" description="Disordered" evidence="6">
    <location>
        <begin position="683"/>
        <end position="832"/>
    </location>
</feature>
<reference evidence="10" key="2">
    <citation type="submission" date="2025-05" db="UniProtKB">
        <authorList>
            <consortium name="EnsemblMetazoa"/>
        </authorList>
    </citation>
    <scope>IDENTIFICATION</scope>
    <source>
        <strain evidence="10">Foshan</strain>
    </source>
</reference>
<dbReference type="InterPro" id="IPR036179">
    <property type="entry name" value="Ig-like_dom_sf"/>
</dbReference>
<dbReference type="Pfam" id="PF13927">
    <property type="entry name" value="Ig_3"/>
    <property type="match status" value="2"/>
</dbReference>
<protein>
    <recommendedName>
        <fullName evidence="9">Ig-like domain-containing protein</fullName>
    </recommendedName>
</protein>
<dbReference type="SMART" id="SM00408">
    <property type="entry name" value="IGc2"/>
    <property type="match status" value="3"/>
</dbReference>
<evidence type="ECO:0000313" key="11">
    <source>
        <dbReference type="Proteomes" id="UP000069940"/>
    </source>
</evidence>
<evidence type="ECO:0000256" key="5">
    <source>
        <dbReference type="ARBA" id="ARBA00023157"/>
    </source>
</evidence>
<dbReference type="InterPro" id="IPR003599">
    <property type="entry name" value="Ig_sub"/>
</dbReference>
<organism evidence="10 11">
    <name type="scientific">Aedes albopictus</name>
    <name type="common">Asian tiger mosquito</name>
    <name type="synonym">Stegomyia albopicta</name>
    <dbReference type="NCBI Taxonomy" id="7160"/>
    <lineage>
        <taxon>Eukaryota</taxon>
        <taxon>Metazoa</taxon>
        <taxon>Ecdysozoa</taxon>
        <taxon>Arthropoda</taxon>
        <taxon>Hexapoda</taxon>
        <taxon>Insecta</taxon>
        <taxon>Pterygota</taxon>
        <taxon>Neoptera</taxon>
        <taxon>Endopterygota</taxon>
        <taxon>Diptera</taxon>
        <taxon>Nematocera</taxon>
        <taxon>Culicoidea</taxon>
        <taxon>Culicidae</taxon>
        <taxon>Culicinae</taxon>
        <taxon>Aedini</taxon>
        <taxon>Aedes</taxon>
        <taxon>Stegomyia</taxon>
    </lineage>
</organism>
<dbReference type="Pfam" id="PF08205">
    <property type="entry name" value="C2-set_2"/>
    <property type="match status" value="1"/>
</dbReference>
<feature type="compositionally biased region" description="Low complexity" evidence="6">
    <location>
        <begin position="1270"/>
        <end position="1279"/>
    </location>
</feature>
<dbReference type="PROSITE" id="PS50835">
    <property type="entry name" value="IG_LIKE"/>
    <property type="match status" value="4"/>
</dbReference>
<dbReference type="PANTHER" id="PTHR23278:SF26">
    <property type="entry name" value="SIDESTEP III, ISOFORM O"/>
    <property type="match status" value="1"/>
</dbReference>
<feature type="compositionally biased region" description="Polar residues" evidence="6">
    <location>
        <begin position="1368"/>
        <end position="1400"/>
    </location>
</feature>
<keyword evidence="2 7" id="KW-0812">Transmembrane</keyword>
<dbReference type="Pfam" id="PF07686">
    <property type="entry name" value="V-set"/>
    <property type="match status" value="1"/>
</dbReference>
<evidence type="ECO:0000256" key="4">
    <source>
        <dbReference type="ARBA" id="ARBA00023136"/>
    </source>
</evidence>
<dbReference type="EnsemblMetazoa" id="AALFPA23_000554.R356">
    <property type="protein sequence ID" value="AALFPA23_000554.P356"/>
    <property type="gene ID" value="AALFPA23_000554"/>
</dbReference>
<feature type="domain" description="Ig-like" evidence="9">
    <location>
        <begin position="162"/>
        <end position="261"/>
    </location>
</feature>
<accession>A0ABM1XKP0</accession>
<keyword evidence="3 7" id="KW-1133">Transmembrane helix</keyword>
<feature type="domain" description="Ig-like" evidence="9">
    <location>
        <begin position="367"/>
        <end position="459"/>
    </location>
</feature>
<dbReference type="SMART" id="SM00409">
    <property type="entry name" value="IG"/>
    <property type="match status" value="3"/>
</dbReference>
<dbReference type="InterPro" id="IPR013783">
    <property type="entry name" value="Ig-like_fold"/>
</dbReference>
<keyword evidence="4 7" id="KW-0472">Membrane</keyword>
<dbReference type="InterPro" id="IPR007110">
    <property type="entry name" value="Ig-like_dom"/>
</dbReference>
<feature type="compositionally biased region" description="Acidic residues" evidence="6">
    <location>
        <begin position="748"/>
        <end position="758"/>
    </location>
</feature>
<dbReference type="SUPFAM" id="SSF48726">
    <property type="entry name" value="Immunoglobulin"/>
    <property type="match status" value="5"/>
</dbReference>
<proteinExistence type="predicted"/>
<dbReference type="Gene3D" id="2.60.40.10">
    <property type="entry name" value="Immunoglobulins"/>
    <property type="match status" value="4"/>
</dbReference>
<dbReference type="RefSeq" id="XP_062702019.1">
    <property type="nucleotide sequence ID" value="XM_062846035.1"/>
</dbReference>
<feature type="compositionally biased region" description="Basic and acidic residues" evidence="6">
    <location>
        <begin position="820"/>
        <end position="832"/>
    </location>
</feature>
<name>A0ABM1XKP0_AEDAL</name>
<evidence type="ECO:0000256" key="2">
    <source>
        <dbReference type="ARBA" id="ARBA00022692"/>
    </source>
</evidence>
<feature type="region of interest" description="Disordered" evidence="6">
    <location>
        <begin position="1368"/>
        <end position="1462"/>
    </location>
</feature>
<dbReference type="InterPro" id="IPR013162">
    <property type="entry name" value="CD80_C2-set"/>
</dbReference>
<feature type="region of interest" description="Disordered" evidence="6">
    <location>
        <begin position="1244"/>
        <end position="1263"/>
    </location>
</feature>
<keyword evidence="8" id="KW-0732">Signal</keyword>
<dbReference type="PANTHER" id="PTHR23278">
    <property type="entry name" value="SIDESTEP PROTEIN"/>
    <property type="match status" value="1"/>
</dbReference>
<evidence type="ECO:0000256" key="7">
    <source>
        <dbReference type="SAM" id="Phobius"/>
    </source>
</evidence>
<feature type="compositionally biased region" description="Polar residues" evidence="6">
    <location>
        <begin position="683"/>
        <end position="695"/>
    </location>
</feature>